<dbReference type="Proteomes" id="UP000270094">
    <property type="component" value="Unassembled WGS sequence"/>
</dbReference>
<evidence type="ECO:0000313" key="3">
    <source>
        <dbReference type="Proteomes" id="UP000270094"/>
    </source>
</evidence>
<sequence length="65" mass="7181">MLPNINHQNAPSQPRDVHDYPATIRNSGQSPIINGHPANPSHGDQYPAQAFPNINHHNTPSQPRD</sequence>
<dbReference type="AlphaFoldDB" id="A0A3P7LV40"/>
<organism evidence="2 3">
    <name type="scientific">Strongylus vulgaris</name>
    <name type="common">Blood worm</name>
    <dbReference type="NCBI Taxonomy" id="40348"/>
    <lineage>
        <taxon>Eukaryota</taxon>
        <taxon>Metazoa</taxon>
        <taxon>Ecdysozoa</taxon>
        <taxon>Nematoda</taxon>
        <taxon>Chromadorea</taxon>
        <taxon>Rhabditida</taxon>
        <taxon>Rhabditina</taxon>
        <taxon>Rhabditomorpha</taxon>
        <taxon>Strongyloidea</taxon>
        <taxon>Strongylidae</taxon>
        <taxon>Strongylus</taxon>
    </lineage>
</organism>
<accession>A0A3P7LV40</accession>
<proteinExistence type="predicted"/>
<feature type="compositionally biased region" description="Polar residues" evidence="1">
    <location>
        <begin position="1"/>
        <end position="12"/>
    </location>
</feature>
<evidence type="ECO:0000313" key="2">
    <source>
        <dbReference type="EMBL" id="VDM82958.1"/>
    </source>
</evidence>
<gene>
    <name evidence="2" type="ORF">SVUK_LOCUS17956</name>
</gene>
<feature type="compositionally biased region" description="Polar residues" evidence="1">
    <location>
        <begin position="55"/>
        <end position="65"/>
    </location>
</feature>
<dbReference type="EMBL" id="UYYB01120277">
    <property type="protein sequence ID" value="VDM82958.1"/>
    <property type="molecule type" value="Genomic_DNA"/>
</dbReference>
<evidence type="ECO:0000256" key="1">
    <source>
        <dbReference type="SAM" id="MobiDB-lite"/>
    </source>
</evidence>
<reference evidence="2 3" key="1">
    <citation type="submission" date="2018-11" db="EMBL/GenBank/DDBJ databases">
        <authorList>
            <consortium name="Pathogen Informatics"/>
        </authorList>
    </citation>
    <scope>NUCLEOTIDE SEQUENCE [LARGE SCALE GENOMIC DNA]</scope>
</reference>
<feature type="region of interest" description="Disordered" evidence="1">
    <location>
        <begin position="1"/>
        <end position="65"/>
    </location>
</feature>
<protein>
    <submittedName>
        <fullName evidence="2">Uncharacterized protein</fullName>
    </submittedName>
</protein>
<feature type="non-terminal residue" evidence="2">
    <location>
        <position position="65"/>
    </location>
</feature>
<name>A0A3P7LV40_STRVU</name>
<keyword evidence="3" id="KW-1185">Reference proteome</keyword>